<keyword evidence="1" id="KW-0812">Transmembrane</keyword>
<keyword evidence="3" id="KW-1185">Reference proteome</keyword>
<gene>
    <name evidence="2" type="ORF">K469DRAFT_281898</name>
</gene>
<organism evidence="2 3">
    <name type="scientific">Zopfia rhizophila CBS 207.26</name>
    <dbReference type="NCBI Taxonomy" id="1314779"/>
    <lineage>
        <taxon>Eukaryota</taxon>
        <taxon>Fungi</taxon>
        <taxon>Dikarya</taxon>
        <taxon>Ascomycota</taxon>
        <taxon>Pezizomycotina</taxon>
        <taxon>Dothideomycetes</taxon>
        <taxon>Dothideomycetes incertae sedis</taxon>
        <taxon>Zopfiaceae</taxon>
        <taxon>Zopfia</taxon>
    </lineage>
</organism>
<reference evidence="2" key="1">
    <citation type="journal article" date="2020" name="Stud. Mycol.">
        <title>101 Dothideomycetes genomes: a test case for predicting lifestyles and emergence of pathogens.</title>
        <authorList>
            <person name="Haridas S."/>
            <person name="Albert R."/>
            <person name="Binder M."/>
            <person name="Bloem J."/>
            <person name="Labutti K."/>
            <person name="Salamov A."/>
            <person name="Andreopoulos B."/>
            <person name="Baker S."/>
            <person name="Barry K."/>
            <person name="Bills G."/>
            <person name="Bluhm B."/>
            <person name="Cannon C."/>
            <person name="Castanera R."/>
            <person name="Culley D."/>
            <person name="Daum C."/>
            <person name="Ezra D."/>
            <person name="Gonzalez J."/>
            <person name="Henrissat B."/>
            <person name="Kuo A."/>
            <person name="Liang C."/>
            <person name="Lipzen A."/>
            <person name="Lutzoni F."/>
            <person name="Magnuson J."/>
            <person name="Mondo S."/>
            <person name="Nolan M."/>
            <person name="Ohm R."/>
            <person name="Pangilinan J."/>
            <person name="Park H.-J."/>
            <person name="Ramirez L."/>
            <person name="Alfaro M."/>
            <person name="Sun H."/>
            <person name="Tritt A."/>
            <person name="Yoshinaga Y."/>
            <person name="Zwiers L.-H."/>
            <person name="Turgeon B."/>
            <person name="Goodwin S."/>
            <person name="Spatafora J."/>
            <person name="Crous P."/>
            <person name="Grigoriev I."/>
        </authorList>
    </citation>
    <scope>NUCLEOTIDE SEQUENCE</scope>
    <source>
        <strain evidence="2">CBS 207.26</strain>
    </source>
</reference>
<sequence>MLATVLASATVVWISFFASSFNIRKGEHVNRSGFYSDSNLIARLGHISGFTMGFGFFRLFLLP</sequence>
<keyword evidence="1" id="KW-1133">Transmembrane helix</keyword>
<evidence type="ECO:0000313" key="3">
    <source>
        <dbReference type="Proteomes" id="UP000800200"/>
    </source>
</evidence>
<name>A0A6A6EPT9_9PEZI</name>
<protein>
    <submittedName>
        <fullName evidence="2">Uncharacterized protein</fullName>
    </submittedName>
</protein>
<accession>A0A6A6EPT9</accession>
<proteinExistence type="predicted"/>
<keyword evidence="1" id="KW-0472">Membrane</keyword>
<feature type="transmembrane region" description="Helical" evidence="1">
    <location>
        <begin position="44"/>
        <end position="61"/>
    </location>
</feature>
<dbReference type="AlphaFoldDB" id="A0A6A6EPT9"/>
<dbReference type="EMBL" id="ML994614">
    <property type="protein sequence ID" value="KAF2193002.1"/>
    <property type="molecule type" value="Genomic_DNA"/>
</dbReference>
<evidence type="ECO:0000256" key="1">
    <source>
        <dbReference type="SAM" id="Phobius"/>
    </source>
</evidence>
<evidence type="ECO:0000313" key="2">
    <source>
        <dbReference type="EMBL" id="KAF2193002.1"/>
    </source>
</evidence>
<dbReference type="Proteomes" id="UP000800200">
    <property type="component" value="Unassembled WGS sequence"/>
</dbReference>